<dbReference type="RefSeq" id="WP_053570164.1">
    <property type="nucleotide sequence ID" value="NZ_FCNY02000005.1"/>
</dbReference>
<feature type="transmembrane region" description="Helical" evidence="5">
    <location>
        <begin position="271"/>
        <end position="292"/>
    </location>
</feature>
<dbReference type="SUPFAM" id="SSF103473">
    <property type="entry name" value="MFS general substrate transporter"/>
    <property type="match status" value="1"/>
</dbReference>
<feature type="domain" description="Major facilitator superfamily (MFS) profile" evidence="6">
    <location>
        <begin position="10"/>
        <end position="418"/>
    </location>
</feature>
<dbReference type="PROSITE" id="PS50850">
    <property type="entry name" value="MFS"/>
    <property type="match status" value="1"/>
</dbReference>
<dbReference type="InterPro" id="IPR050382">
    <property type="entry name" value="MFS_Na/Anion_cotransporter"/>
</dbReference>
<feature type="transmembrane region" description="Helical" evidence="5">
    <location>
        <begin position="164"/>
        <end position="183"/>
    </location>
</feature>
<dbReference type="PANTHER" id="PTHR11662">
    <property type="entry name" value="SOLUTE CARRIER FAMILY 17"/>
    <property type="match status" value="1"/>
</dbReference>
<feature type="transmembrane region" description="Helical" evidence="5">
    <location>
        <begin position="395"/>
        <end position="414"/>
    </location>
</feature>
<dbReference type="InterPro" id="IPR011701">
    <property type="entry name" value="MFS"/>
</dbReference>
<protein>
    <submittedName>
        <fullName evidence="7">Major facilitator transporter</fullName>
    </submittedName>
</protein>
<dbReference type="Gene3D" id="1.20.1250.20">
    <property type="entry name" value="MFS general substrate transporter like domains"/>
    <property type="match status" value="2"/>
</dbReference>
<dbReference type="GO" id="GO:0022857">
    <property type="term" value="F:transmembrane transporter activity"/>
    <property type="evidence" value="ECO:0007669"/>
    <property type="project" value="InterPro"/>
</dbReference>
<gene>
    <name evidence="7" type="ORF">AWB70_02330</name>
</gene>
<dbReference type="Proteomes" id="UP000054740">
    <property type="component" value="Unassembled WGS sequence"/>
</dbReference>
<feature type="transmembrane region" description="Helical" evidence="5">
    <location>
        <begin position="329"/>
        <end position="350"/>
    </location>
</feature>
<name>A0A158GQA8_CABCO</name>
<keyword evidence="8" id="KW-1185">Reference proteome</keyword>
<evidence type="ECO:0000256" key="1">
    <source>
        <dbReference type="ARBA" id="ARBA00004141"/>
    </source>
</evidence>
<dbReference type="Pfam" id="PF07690">
    <property type="entry name" value="MFS_1"/>
    <property type="match status" value="1"/>
</dbReference>
<dbReference type="AlphaFoldDB" id="A0A158GQA8"/>
<feature type="transmembrane region" description="Helical" evidence="5">
    <location>
        <begin position="304"/>
        <end position="323"/>
    </location>
</feature>
<feature type="transmembrane region" description="Helical" evidence="5">
    <location>
        <begin position="45"/>
        <end position="68"/>
    </location>
</feature>
<organism evidence="7 8">
    <name type="scientific">Caballeronia cordobensis</name>
    <name type="common">Burkholderia cordobensis</name>
    <dbReference type="NCBI Taxonomy" id="1353886"/>
    <lineage>
        <taxon>Bacteria</taxon>
        <taxon>Pseudomonadati</taxon>
        <taxon>Pseudomonadota</taxon>
        <taxon>Betaproteobacteria</taxon>
        <taxon>Burkholderiales</taxon>
        <taxon>Burkholderiaceae</taxon>
        <taxon>Caballeronia</taxon>
    </lineage>
</organism>
<evidence type="ECO:0000259" key="6">
    <source>
        <dbReference type="PROSITE" id="PS50850"/>
    </source>
</evidence>
<reference evidence="8" key="1">
    <citation type="submission" date="2016-01" db="EMBL/GenBank/DDBJ databases">
        <authorList>
            <person name="Peeters C."/>
        </authorList>
    </citation>
    <scope>NUCLEOTIDE SEQUENCE [LARGE SCALE GENOMIC DNA]</scope>
</reference>
<feature type="transmembrane region" description="Helical" evidence="5">
    <location>
        <begin position="80"/>
        <end position="107"/>
    </location>
</feature>
<evidence type="ECO:0000256" key="2">
    <source>
        <dbReference type="ARBA" id="ARBA00022692"/>
    </source>
</evidence>
<dbReference type="PANTHER" id="PTHR11662:SF399">
    <property type="entry name" value="FI19708P1-RELATED"/>
    <property type="match status" value="1"/>
</dbReference>
<keyword evidence="4 5" id="KW-0472">Membrane</keyword>
<feature type="transmembrane region" description="Helical" evidence="5">
    <location>
        <begin position="362"/>
        <end position="389"/>
    </location>
</feature>
<comment type="subcellular location">
    <subcellularLocation>
        <location evidence="1">Membrane</location>
        <topology evidence="1">Multi-pass membrane protein</topology>
    </subcellularLocation>
</comment>
<evidence type="ECO:0000256" key="4">
    <source>
        <dbReference type="ARBA" id="ARBA00023136"/>
    </source>
</evidence>
<keyword evidence="3 5" id="KW-1133">Transmembrane helix</keyword>
<evidence type="ECO:0000256" key="5">
    <source>
        <dbReference type="SAM" id="Phobius"/>
    </source>
</evidence>
<dbReference type="GO" id="GO:0016020">
    <property type="term" value="C:membrane"/>
    <property type="evidence" value="ECO:0007669"/>
    <property type="project" value="UniProtKB-SubCell"/>
</dbReference>
<accession>A0A158GQA8</accession>
<evidence type="ECO:0000313" key="8">
    <source>
        <dbReference type="Proteomes" id="UP000054740"/>
    </source>
</evidence>
<dbReference type="EMBL" id="FCNY02000005">
    <property type="protein sequence ID" value="SAL34222.1"/>
    <property type="molecule type" value="Genomic_DNA"/>
</dbReference>
<dbReference type="InterPro" id="IPR020846">
    <property type="entry name" value="MFS_dom"/>
</dbReference>
<evidence type="ECO:0000256" key="3">
    <source>
        <dbReference type="ARBA" id="ARBA00022989"/>
    </source>
</evidence>
<sequence>MKTGKYRYVVAGLLFTAGAINYMDRAALGIVAPIVSKTLDLSPSQLGIIFSSFFIGYSIFSFLGGYFADKWGTVRVFTYAMGLWSLFCGLTAAATGFVSLLLCRVFFGIGEGPMSSNTNRTISNWFPRHETSTMIGFTFSGQTLGNAIAGPIVGLIAYAFDWRMSFIVIAVLGFLWLVVWRIFVTDKPASNARVHADERRLIDESRAVAEAANVEDDGMTLGAYLRRPSTLALGAGLFAVNYTQYVFISWLPSYLTNVLHLDLKQMSIITSIPWICGAIGYFGGGLIGDWIYRRMDDPVKARKLVATIPLALSGVAVLSITSATSLAAAVGLIAAALLFLTGSCQAIWAIQHEILPLHRQGGVGGFIHFLSNLSGIIGPALTGFLIQYFGGYHSAFLFGALIDFTGVIAMVLFVHNRRVSNLGIAGQSAR</sequence>
<evidence type="ECO:0000313" key="7">
    <source>
        <dbReference type="EMBL" id="SAL34222.1"/>
    </source>
</evidence>
<dbReference type="CDD" id="cd17319">
    <property type="entry name" value="MFS_ExuT_GudP_like"/>
    <property type="match status" value="1"/>
</dbReference>
<keyword evidence="2 5" id="KW-0812">Transmembrane</keyword>
<feature type="transmembrane region" description="Helical" evidence="5">
    <location>
        <begin position="231"/>
        <end position="251"/>
    </location>
</feature>
<dbReference type="InterPro" id="IPR036259">
    <property type="entry name" value="MFS_trans_sf"/>
</dbReference>
<proteinExistence type="predicted"/>